<dbReference type="InterPro" id="IPR000641">
    <property type="entry name" value="CbxX/CfxQ"/>
</dbReference>
<name>A0ABV3DPB2_9ACTN</name>
<feature type="compositionally biased region" description="Gly residues" evidence="4">
    <location>
        <begin position="372"/>
        <end position="387"/>
    </location>
</feature>
<evidence type="ECO:0000313" key="6">
    <source>
        <dbReference type="EMBL" id="MEU8136729.1"/>
    </source>
</evidence>
<dbReference type="SUPFAM" id="SSF52540">
    <property type="entry name" value="P-loop containing nucleoside triphosphate hydrolases"/>
    <property type="match status" value="1"/>
</dbReference>
<dbReference type="Pfam" id="PF21545">
    <property type="entry name" value="T7SS_EccA1_N"/>
    <property type="match status" value="1"/>
</dbReference>
<organism evidence="6 7">
    <name type="scientific">Streptodolium elevatio</name>
    <dbReference type="NCBI Taxonomy" id="3157996"/>
    <lineage>
        <taxon>Bacteria</taxon>
        <taxon>Bacillati</taxon>
        <taxon>Actinomycetota</taxon>
        <taxon>Actinomycetes</taxon>
        <taxon>Kitasatosporales</taxon>
        <taxon>Streptomycetaceae</taxon>
        <taxon>Streptodolium</taxon>
    </lineage>
</organism>
<dbReference type="Pfam" id="PF00004">
    <property type="entry name" value="AAA"/>
    <property type="match status" value="1"/>
</dbReference>
<evidence type="ECO:0000313" key="7">
    <source>
        <dbReference type="Proteomes" id="UP001551482"/>
    </source>
</evidence>
<reference evidence="6 7" key="1">
    <citation type="submission" date="2024-06" db="EMBL/GenBank/DDBJ databases">
        <title>The Natural Products Discovery Center: Release of the First 8490 Sequenced Strains for Exploring Actinobacteria Biosynthetic Diversity.</title>
        <authorList>
            <person name="Kalkreuter E."/>
            <person name="Kautsar S.A."/>
            <person name="Yang D."/>
            <person name="Bader C.D."/>
            <person name="Teijaro C.N."/>
            <person name="Fluegel L."/>
            <person name="Davis C.M."/>
            <person name="Simpson J.R."/>
            <person name="Lauterbach L."/>
            <person name="Steele A.D."/>
            <person name="Gui C."/>
            <person name="Meng S."/>
            <person name="Li G."/>
            <person name="Viehrig K."/>
            <person name="Ye F."/>
            <person name="Su P."/>
            <person name="Kiefer A.F."/>
            <person name="Nichols A."/>
            <person name="Cepeda A.J."/>
            <person name="Yan W."/>
            <person name="Fan B."/>
            <person name="Jiang Y."/>
            <person name="Adhikari A."/>
            <person name="Zheng C.-J."/>
            <person name="Schuster L."/>
            <person name="Cowan T.M."/>
            <person name="Smanski M.J."/>
            <person name="Chevrette M.G."/>
            <person name="De Carvalho L.P.S."/>
            <person name="Shen B."/>
        </authorList>
    </citation>
    <scope>NUCLEOTIDE SEQUENCE [LARGE SCALE GENOMIC DNA]</scope>
    <source>
        <strain evidence="6 7">NPDC048946</strain>
    </source>
</reference>
<dbReference type="Gene3D" id="3.40.50.300">
    <property type="entry name" value="P-loop containing nucleotide triphosphate hydrolases"/>
    <property type="match status" value="1"/>
</dbReference>
<dbReference type="SUPFAM" id="SSF48452">
    <property type="entry name" value="TPR-like"/>
    <property type="match status" value="1"/>
</dbReference>
<dbReference type="InterPro" id="IPR003959">
    <property type="entry name" value="ATPase_AAA_core"/>
</dbReference>
<dbReference type="InterPro" id="IPR050773">
    <property type="entry name" value="CbxX/CfxQ_RuBisCO_ESX"/>
</dbReference>
<evidence type="ECO:0000256" key="1">
    <source>
        <dbReference type="ARBA" id="ARBA00010378"/>
    </source>
</evidence>
<dbReference type="EMBL" id="JBEZFP010000070">
    <property type="protein sequence ID" value="MEU8136729.1"/>
    <property type="molecule type" value="Genomic_DNA"/>
</dbReference>
<evidence type="ECO:0000259" key="5">
    <source>
        <dbReference type="SMART" id="SM00382"/>
    </source>
</evidence>
<feature type="compositionally biased region" description="Gly residues" evidence="4">
    <location>
        <begin position="303"/>
        <end position="328"/>
    </location>
</feature>
<dbReference type="SMART" id="SM00382">
    <property type="entry name" value="AAA"/>
    <property type="match status" value="1"/>
</dbReference>
<gene>
    <name evidence="6" type="ORF">AB0C36_24860</name>
</gene>
<evidence type="ECO:0000256" key="4">
    <source>
        <dbReference type="SAM" id="MobiDB-lite"/>
    </source>
</evidence>
<dbReference type="PANTHER" id="PTHR43392">
    <property type="entry name" value="AAA-TYPE ATPASE FAMILY PROTEIN / ANKYRIN REPEAT FAMILY PROTEIN"/>
    <property type="match status" value="1"/>
</dbReference>
<dbReference type="RefSeq" id="WP_358357591.1">
    <property type="nucleotide sequence ID" value="NZ_JBEZFP010000070.1"/>
</dbReference>
<comment type="caution">
    <text evidence="6">The sequence shown here is derived from an EMBL/GenBank/DDBJ whole genome shotgun (WGS) entry which is preliminary data.</text>
</comment>
<dbReference type="Pfam" id="PF17866">
    <property type="entry name" value="AAA_lid_6"/>
    <property type="match status" value="1"/>
</dbReference>
<feature type="domain" description="AAA+ ATPase" evidence="5">
    <location>
        <begin position="445"/>
        <end position="586"/>
    </location>
</feature>
<dbReference type="InterPro" id="IPR041627">
    <property type="entry name" value="AAA_lid_6"/>
</dbReference>
<dbReference type="InterPro" id="IPR049078">
    <property type="entry name" value="T7SS_EccA1-like_N"/>
</dbReference>
<accession>A0ABV3DPB2</accession>
<sequence length="682" mass="72502">MAHTERAPRCGSTAEQAWLRGMDAYVSGEYGHAELEFRTAVELDPGMADAWLGLHALKVDVAGAVVAMHTHRDRFGQQRAKFGRPLNSWYWLGWWVQLVLETPRDLSLAHASHWLDGRHLPELDKALSHCPPPDTDPATRFLLACRAYLGKDWQQLLRRTTGLEDDPLLGVEAGLFGGMARVRLGLYDKAEHVLATALARCRSEHPQRKELRYWLARAYEETGRAPAALPLYRAVHHADPAFMDTAVRLTELAAESADAAPTQYLFDATARLNGPALVDAAVADATPSGGTPAVPHSPAPIGNGSGGSGPGGNGGAGGDGQAGSGPPGTGHLHVPRDGVGSTDGASGIEGAEGVDRADGADTEEVAIVQADGRGGLGGPGGPDGPGRQGRSASSAAAAAEDLSAALDELERMVGLEPVKQQVRALSAQMRMARLREARGLPSVAPKRHFVFSGPSGTGKTTVARLLGRVFHALGLLETDRLVEAQRADLVGEYLGQTAVKTGELVDSALGGVLFIDEAYALAGNGYAKGDAYGDEAVQVLLKRAEDDRDRLVIVLAGYPEGMDRLLTSNPGLTSRFTARVEFPSYGAADLARIADHLAASCGDVWDEDCVAELRSITAHVCEEGWIDELGNARFVRTLYEKACAYRDLRLVVLPGEPDREELTTLRLPDLLQAYGETAGGRS</sequence>
<dbReference type="InterPro" id="IPR003593">
    <property type="entry name" value="AAA+_ATPase"/>
</dbReference>
<keyword evidence="2" id="KW-0547">Nucleotide-binding</keyword>
<evidence type="ECO:0000256" key="2">
    <source>
        <dbReference type="ARBA" id="ARBA00022741"/>
    </source>
</evidence>
<keyword evidence="3" id="KW-0067">ATP-binding</keyword>
<evidence type="ECO:0000256" key="3">
    <source>
        <dbReference type="ARBA" id="ARBA00022840"/>
    </source>
</evidence>
<dbReference type="PANTHER" id="PTHR43392:SF2">
    <property type="entry name" value="AAA-TYPE ATPASE FAMILY PROTEIN _ ANKYRIN REPEAT FAMILY PROTEIN"/>
    <property type="match status" value="1"/>
</dbReference>
<dbReference type="PRINTS" id="PR00819">
    <property type="entry name" value="CBXCFQXSUPER"/>
</dbReference>
<comment type="similarity">
    <text evidence="1">Belongs to the CbxX/CfxQ family.</text>
</comment>
<dbReference type="Proteomes" id="UP001551482">
    <property type="component" value="Unassembled WGS sequence"/>
</dbReference>
<keyword evidence="7" id="KW-1185">Reference proteome</keyword>
<feature type="region of interest" description="Disordered" evidence="4">
    <location>
        <begin position="286"/>
        <end position="396"/>
    </location>
</feature>
<dbReference type="InterPro" id="IPR027417">
    <property type="entry name" value="P-loop_NTPase"/>
</dbReference>
<dbReference type="Gene3D" id="1.10.8.60">
    <property type="match status" value="1"/>
</dbReference>
<dbReference type="Gene3D" id="1.25.40.10">
    <property type="entry name" value="Tetratricopeptide repeat domain"/>
    <property type="match status" value="1"/>
</dbReference>
<proteinExistence type="inferred from homology"/>
<protein>
    <submittedName>
        <fullName evidence="6">AAA family ATPase</fullName>
    </submittedName>
</protein>
<dbReference type="InterPro" id="IPR011990">
    <property type="entry name" value="TPR-like_helical_dom_sf"/>
</dbReference>